<reference evidence="1 2" key="1">
    <citation type="submission" date="2015-01" db="EMBL/GenBank/DDBJ databases">
        <title>Desulfovibrio sp. JC271 draft genome sequence.</title>
        <authorList>
            <person name="Shivani Y."/>
            <person name="Subhash Y."/>
            <person name="Sasikala C."/>
            <person name="Ramana C.V."/>
        </authorList>
    </citation>
    <scope>NUCLEOTIDE SEQUENCE [LARGE SCALE GENOMIC DNA]</scope>
    <source>
        <strain evidence="1 2">JC271</strain>
    </source>
</reference>
<dbReference type="AlphaFoldDB" id="A0A1B7XML8"/>
<dbReference type="PATRIC" id="fig|1560234.3.peg.1140"/>
<comment type="caution">
    <text evidence="1">The sequence shown here is derived from an EMBL/GenBank/DDBJ whole genome shotgun (WGS) entry which is preliminary data.</text>
</comment>
<dbReference type="RefSeq" id="WP_066851787.1">
    <property type="nucleotide sequence ID" value="NZ_JXMS01000002.1"/>
</dbReference>
<gene>
    <name evidence="1" type="ORF">SP90_01345</name>
</gene>
<dbReference type="Proteomes" id="UP000091979">
    <property type="component" value="Unassembled WGS sequence"/>
</dbReference>
<accession>A0A1B7XML8</accession>
<name>A0A1B7XML8_9BACT</name>
<evidence type="ECO:0008006" key="3">
    <source>
        <dbReference type="Google" id="ProtNLM"/>
    </source>
</evidence>
<dbReference type="Pfam" id="PF11171">
    <property type="entry name" value="DUF2958"/>
    <property type="match status" value="1"/>
</dbReference>
<organism evidence="1 2">
    <name type="scientific">Halodesulfovibrio spirochaetisodalis</name>
    <dbReference type="NCBI Taxonomy" id="1560234"/>
    <lineage>
        <taxon>Bacteria</taxon>
        <taxon>Pseudomonadati</taxon>
        <taxon>Thermodesulfobacteriota</taxon>
        <taxon>Desulfovibrionia</taxon>
        <taxon>Desulfovibrionales</taxon>
        <taxon>Desulfovibrionaceae</taxon>
        <taxon>Halodesulfovibrio</taxon>
    </lineage>
</organism>
<proteinExistence type="predicted"/>
<protein>
    <recommendedName>
        <fullName evidence="3">DUF2958 domain-containing protein</fullName>
    </recommendedName>
</protein>
<dbReference type="InterPro" id="IPR021341">
    <property type="entry name" value="DUF2958"/>
</dbReference>
<evidence type="ECO:0000313" key="2">
    <source>
        <dbReference type="Proteomes" id="UP000091979"/>
    </source>
</evidence>
<evidence type="ECO:0000313" key="1">
    <source>
        <dbReference type="EMBL" id="OBQ56758.1"/>
    </source>
</evidence>
<dbReference type="STRING" id="1560234.SP90_01345"/>
<keyword evidence="2" id="KW-1185">Reference proteome</keyword>
<dbReference type="OrthoDB" id="5421038at2"/>
<sequence>MWNPPTAEQLDKLPRLYQTEHTPLQDKIIHIHFYFGDCDWFVAEFDGEDIFFGYVILLGDYENAEWGYFTLSELSDIAVAYTEVEHDLYWEVRPASQVDKIMGK</sequence>
<dbReference type="EMBL" id="JXMS01000002">
    <property type="protein sequence ID" value="OBQ56758.1"/>
    <property type="molecule type" value="Genomic_DNA"/>
</dbReference>